<protein>
    <recommendedName>
        <fullName evidence="4">Chromosome partition protein Smc</fullName>
    </recommendedName>
</protein>
<sequence length="300" mass="33119">MIQLKHVVFVGLAAIAMQFDIPSMGQPALANAATLTAEQTAAFQSKLEQAEASRELLGRRSVCLMEHLTAQQQLSADREKALGQAMYLQIELERQVVQSETSVKGYEELVQSESENVRARQATFEKARKEMDEQAKRVKICSGVLFFLPGICQAGDAAVKALGWMNDAEREYRTAQPRLDNARAALEGVRNQLENNRRQLAAAQQSHAENEKAVKTLEEQITRLKATISTINVKVQDFNIQVGNFTSALKEASEVNPDDAKIRQVTRLSTEIDGLTKDVPQFISSTEAGLPDDAKKQCGS</sequence>
<gene>
    <name evidence="2" type="ORF">AGR4C_Lc10115</name>
</gene>
<accession>A0A1S7QZJ5</accession>
<reference evidence="2 3" key="1">
    <citation type="submission" date="2016-01" db="EMBL/GenBank/DDBJ databases">
        <authorList>
            <person name="Oliw E.H."/>
        </authorList>
    </citation>
    <scope>NUCLEOTIDE SEQUENCE [LARGE SCALE GENOMIC DNA]</scope>
    <source>
        <strain evidence="2 3">Kerr 14</strain>
    </source>
</reference>
<keyword evidence="1" id="KW-0175">Coiled coil</keyword>
<feature type="coiled-coil region" evidence="1">
    <location>
        <begin position="179"/>
        <end position="234"/>
    </location>
</feature>
<dbReference type="Gene3D" id="1.10.287.1490">
    <property type="match status" value="1"/>
</dbReference>
<dbReference type="EMBL" id="FBWC01000019">
    <property type="protein sequence ID" value="CUX44580.1"/>
    <property type="molecule type" value="Genomic_DNA"/>
</dbReference>
<dbReference type="Proteomes" id="UP000191897">
    <property type="component" value="Unassembled WGS sequence"/>
</dbReference>
<dbReference type="SUPFAM" id="SSF57997">
    <property type="entry name" value="Tropomyosin"/>
    <property type="match status" value="1"/>
</dbReference>
<evidence type="ECO:0000313" key="3">
    <source>
        <dbReference type="Proteomes" id="UP000191897"/>
    </source>
</evidence>
<name>A0A1S7QZJ5_AGRTU</name>
<organism evidence="2 3">
    <name type="scientific">Agrobacterium tumefaciens str. Kerr 14</name>
    <dbReference type="NCBI Taxonomy" id="1183424"/>
    <lineage>
        <taxon>Bacteria</taxon>
        <taxon>Pseudomonadati</taxon>
        <taxon>Pseudomonadota</taxon>
        <taxon>Alphaproteobacteria</taxon>
        <taxon>Hyphomicrobiales</taxon>
        <taxon>Rhizobiaceae</taxon>
        <taxon>Rhizobium/Agrobacterium group</taxon>
        <taxon>Agrobacterium</taxon>
        <taxon>Agrobacterium tumefaciens complex</taxon>
    </lineage>
</organism>
<evidence type="ECO:0000256" key="1">
    <source>
        <dbReference type="SAM" id="Coils"/>
    </source>
</evidence>
<evidence type="ECO:0000313" key="2">
    <source>
        <dbReference type="EMBL" id="CUX44580.1"/>
    </source>
</evidence>
<evidence type="ECO:0008006" key="4">
    <source>
        <dbReference type="Google" id="ProtNLM"/>
    </source>
</evidence>
<dbReference type="AlphaFoldDB" id="A0A1S7QZJ5"/>
<dbReference type="RefSeq" id="WP_080866703.1">
    <property type="nucleotide sequence ID" value="NZ_LT009731.1"/>
</dbReference>
<proteinExistence type="predicted"/>